<proteinExistence type="predicted"/>
<dbReference type="PANTHER" id="PTHR36022">
    <property type="entry name" value="GPI-ANCHORED ADHESIN-LIKE PROTEIN"/>
    <property type="match status" value="1"/>
</dbReference>
<dbReference type="AlphaFoldDB" id="A0A5C7GPN8"/>
<sequence>MEIGLHRLVNRRVLRSSDGSSRKIRLHHFELLRWKFWESMVFGWEEEEVDGFDNDWVEEEVNEEEASLFDMLWLLLASVIIVPLFQKIPGGCPVLGYLAAGILIYAICIGQKLLRNLELFSCCLILAWRPSPEIQTQCGDSTLAFKTTTPACYAAGYIVSGVTDKRKCRSRGILTVGDNNLLDLDMVPLPAEASRH</sequence>
<accession>A0A5C7GPN8</accession>
<reference evidence="2" key="1">
    <citation type="journal article" date="2019" name="Gigascience">
        <title>De novo genome assembly of the endangered Acer yangbiense, a plant species with extremely small populations endemic to Yunnan Province, China.</title>
        <authorList>
            <person name="Yang J."/>
            <person name="Wariss H.M."/>
            <person name="Tao L."/>
            <person name="Zhang R."/>
            <person name="Yun Q."/>
            <person name="Hollingsworth P."/>
            <person name="Dao Z."/>
            <person name="Luo G."/>
            <person name="Guo H."/>
            <person name="Ma Y."/>
            <person name="Sun W."/>
        </authorList>
    </citation>
    <scope>NUCLEOTIDE SEQUENCE [LARGE SCALE GENOMIC DNA]</scope>
    <source>
        <strain evidence="2">cv. Malutang</strain>
    </source>
</reference>
<dbReference type="PANTHER" id="PTHR36022:SF1">
    <property type="entry name" value="GPI-ANCHORED ADHESIN-LIKE PROTEIN"/>
    <property type="match status" value="1"/>
</dbReference>
<dbReference type="EMBL" id="VAHF01000013">
    <property type="protein sequence ID" value="TXG46771.1"/>
    <property type="molecule type" value="Genomic_DNA"/>
</dbReference>
<evidence type="ECO:0000313" key="1">
    <source>
        <dbReference type="EMBL" id="TXG46771.1"/>
    </source>
</evidence>
<protein>
    <submittedName>
        <fullName evidence="1">Uncharacterized protein</fullName>
    </submittedName>
</protein>
<name>A0A5C7GPN8_9ROSI</name>
<dbReference type="OrthoDB" id="8119717at2759"/>
<dbReference type="Proteomes" id="UP000323000">
    <property type="component" value="Chromosome 13"/>
</dbReference>
<evidence type="ECO:0000313" key="2">
    <source>
        <dbReference type="Proteomes" id="UP000323000"/>
    </source>
</evidence>
<keyword evidence="2" id="KW-1185">Reference proteome</keyword>
<comment type="caution">
    <text evidence="1">The sequence shown here is derived from an EMBL/GenBank/DDBJ whole genome shotgun (WGS) entry which is preliminary data.</text>
</comment>
<gene>
    <name evidence="1" type="ORF">EZV62_026065</name>
</gene>
<organism evidence="1 2">
    <name type="scientific">Acer yangbiense</name>
    <dbReference type="NCBI Taxonomy" id="1000413"/>
    <lineage>
        <taxon>Eukaryota</taxon>
        <taxon>Viridiplantae</taxon>
        <taxon>Streptophyta</taxon>
        <taxon>Embryophyta</taxon>
        <taxon>Tracheophyta</taxon>
        <taxon>Spermatophyta</taxon>
        <taxon>Magnoliopsida</taxon>
        <taxon>eudicotyledons</taxon>
        <taxon>Gunneridae</taxon>
        <taxon>Pentapetalae</taxon>
        <taxon>rosids</taxon>
        <taxon>malvids</taxon>
        <taxon>Sapindales</taxon>
        <taxon>Sapindaceae</taxon>
        <taxon>Hippocastanoideae</taxon>
        <taxon>Acereae</taxon>
        <taxon>Acer</taxon>
    </lineage>
</organism>